<dbReference type="eggNOG" id="COG0491">
    <property type="taxonomic scope" value="Bacteria"/>
</dbReference>
<keyword evidence="2" id="KW-0378">Hydrolase</keyword>
<comment type="caution">
    <text evidence="2">The sequence shown here is derived from an EMBL/GenBank/DDBJ whole genome shotgun (WGS) entry which is preliminary data.</text>
</comment>
<evidence type="ECO:0000313" key="2">
    <source>
        <dbReference type="EMBL" id="KDN87670.1"/>
    </source>
</evidence>
<dbReference type="AlphaFoldDB" id="A0A066ZC42"/>
<protein>
    <submittedName>
        <fullName evidence="2">Zn-dependent hydrolase</fullName>
        <ecNumber evidence="2">3.1.2.6</ecNumber>
    </submittedName>
</protein>
<dbReference type="EMBL" id="JNBY01000022">
    <property type="protein sequence ID" value="KDN87670.1"/>
    <property type="molecule type" value="Genomic_DNA"/>
</dbReference>
<dbReference type="HOGENOM" id="CLU_030571_5_4_11"/>
<dbReference type="InterPro" id="IPR036866">
    <property type="entry name" value="RibonucZ/Hydroxyglut_hydro"/>
</dbReference>
<dbReference type="SMART" id="SM00849">
    <property type="entry name" value="Lactamase_B"/>
    <property type="match status" value="1"/>
</dbReference>
<accession>A0A066ZC42</accession>
<organism evidence="2 3">
    <name type="scientific">Kitasatospora cheerisanensis KCTC 2395</name>
    <dbReference type="NCBI Taxonomy" id="1348663"/>
    <lineage>
        <taxon>Bacteria</taxon>
        <taxon>Bacillati</taxon>
        <taxon>Actinomycetota</taxon>
        <taxon>Actinomycetes</taxon>
        <taxon>Kitasatosporales</taxon>
        <taxon>Streptomycetaceae</taxon>
        <taxon>Kitasatospora</taxon>
    </lineage>
</organism>
<dbReference type="Gene3D" id="3.60.15.10">
    <property type="entry name" value="Ribonuclease Z/Hydroxyacylglutathione hydrolase-like"/>
    <property type="match status" value="1"/>
</dbReference>
<dbReference type="InterPro" id="IPR051453">
    <property type="entry name" value="MBL_Glyoxalase_II"/>
</dbReference>
<sequence>MAARIEQLVTSGDFSLDGGTWQVDNNVWLVGDDREVVVIDAAHDADAIAAAVAGRTLLAIVSTHAHNDHIDAAPELAARTGAPILLHPADEVLWRQTHPDREPDAELSDGQQLTVAGTVLTVLHTPGHSPGAVSLYGPELNTVFTGDTLFAGGPGATGRSFSDFPTIVDSIRERLLSLPAATVVRTGHGDSTTIGAEAPHLDEWIARGH</sequence>
<dbReference type="Pfam" id="PF00753">
    <property type="entry name" value="Lactamase_B"/>
    <property type="match status" value="1"/>
</dbReference>
<proteinExistence type="predicted"/>
<evidence type="ECO:0000313" key="3">
    <source>
        <dbReference type="Proteomes" id="UP000027178"/>
    </source>
</evidence>
<gene>
    <name evidence="2" type="ORF">KCH_05910</name>
</gene>
<dbReference type="Proteomes" id="UP000027178">
    <property type="component" value="Unassembled WGS sequence"/>
</dbReference>
<dbReference type="CDD" id="cd06262">
    <property type="entry name" value="metallo-hydrolase-like_MBL-fold"/>
    <property type="match status" value="1"/>
</dbReference>
<dbReference type="PATRIC" id="fig|1348663.4.peg.562"/>
<reference evidence="2 3" key="1">
    <citation type="submission" date="2014-05" db="EMBL/GenBank/DDBJ databases">
        <title>Draft Genome Sequence of Kitasatospora cheerisanensis KCTC 2395.</title>
        <authorList>
            <person name="Nam D.H."/>
        </authorList>
    </citation>
    <scope>NUCLEOTIDE SEQUENCE [LARGE SCALE GENOMIC DNA]</scope>
    <source>
        <strain evidence="2 3">KCTC 2395</strain>
    </source>
</reference>
<dbReference type="PANTHER" id="PTHR46233:SF4">
    <property type="entry name" value="METALLO-BETA-LACTAMASE DOMAIN-CONTAINING PROTEIN"/>
    <property type="match status" value="1"/>
</dbReference>
<evidence type="ECO:0000259" key="1">
    <source>
        <dbReference type="SMART" id="SM00849"/>
    </source>
</evidence>
<dbReference type="OrthoDB" id="2971563at2"/>
<dbReference type="RefSeq" id="WP_035858612.1">
    <property type="nucleotide sequence ID" value="NZ_KK853997.1"/>
</dbReference>
<dbReference type="PANTHER" id="PTHR46233">
    <property type="entry name" value="HYDROXYACYLGLUTATHIONE HYDROLASE GLOC"/>
    <property type="match status" value="1"/>
</dbReference>
<keyword evidence="3" id="KW-1185">Reference proteome</keyword>
<dbReference type="GO" id="GO:0004416">
    <property type="term" value="F:hydroxyacylglutathione hydrolase activity"/>
    <property type="evidence" value="ECO:0007669"/>
    <property type="project" value="UniProtKB-EC"/>
</dbReference>
<name>A0A066ZC42_9ACTN</name>
<feature type="domain" description="Metallo-beta-lactamase" evidence="1">
    <location>
        <begin position="24"/>
        <end position="188"/>
    </location>
</feature>
<dbReference type="EC" id="3.1.2.6" evidence="2"/>
<dbReference type="SUPFAM" id="SSF56281">
    <property type="entry name" value="Metallo-hydrolase/oxidoreductase"/>
    <property type="match status" value="1"/>
</dbReference>
<dbReference type="InterPro" id="IPR001279">
    <property type="entry name" value="Metallo-B-lactamas"/>
</dbReference>